<dbReference type="GO" id="GO:0004833">
    <property type="term" value="F:L-tryptophan 2,3-dioxygenase activity"/>
    <property type="evidence" value="ECO:0007669"/>
    <property type="project" value="UniProtKB-UniRule"/>
</dbReference>
<name>A0A7E4UMH5_PANRE</name>
<comment type="cofactor">
    <cofactor evidence="1">
        <name>heme</name>
        <dbReference type="ChEBI" id="CHEBI:30413"/>
    </cofactor>
    <text evidence="1">Binds 1 heme group per subunit.</text>
</comment>
<evidence type="ECO:0000313" key="3">
    <source>
        <dbReference type="WBParaSite" id="Pan_g10530.t1"/>
    </source>
</evidence>
<dbReference type="PANTHER" id="PTHR10138:SF0">
    <property type="entry name" value="TRYPTOPHAN 2,3-DIOXYGENASE"/>
    <property type="match status" value="1"/>
</dbReference>
<protein>
    <recommendedName>
        <fullName evidence="1">Tryptophan 2,3-dioxygenase</fullName>
        <shortName evidence="1">TDO</shortName>
        <ecNumber evidence="1">1.13.11.11</ecNumber>
    </recommendedName>
    <alternativeName>
        <fullName evidence="1">Tryptamin 2,3-dioxygenase</fullName>
    </alternativeName>
    <alternativeName>
        <fullName evidence="1">Tryptophan oxygenase</fullName>
        <shortName evidence="1">TO</shortName>
        <shortName evidence="1">TRPO</shortName>
    </alternativeName>
    <alternativeName>
        <fullName evidence="1">Tryptophan pyrrolase</fullName>
    </alternativeName>
    <alternativeName>
        <fullName evidence="1">Tryptophanase</fullName>
    </alternativeName>
</protein>
<dbReference type="GO" id="GO:0020037">
    <property type="term" value="F:heme binding"/>
    <property type="evidence" value="ECO:0007669"/>
    <property type="project" value="UniProtKB-UniRule"/>
</dbReference>
<keyword evidence="1" id="KW-0223">Dioxygenase</keyword>
<dbReference type="EC" id="1.13.11.11" evidence="1"/>
<accession>A0A7E4UMH5</accession>
<keyword evidence="2" id="KW-1185">Reference proteome</keyword>
<reference evidence="3" key="2">
    <citation type="submission" date="2020-10" db="UniProtKB">
        <authorList>
            <consortium name="WormBaseParasite"/>
        </authorList>
    </citation>
    <scope>IDENTIFICATION</scope>
</reference>
<comment type="subunit">
    <text evidence="1">Homotetramer. Dimer of dimers.</text>
</comment>
<keyword evidence="1" id="KW-0823">Tryptophan catabolism</keyword>
<dbReference type="WBParaSite" id="Pan_g10530.t1">
    <property type="protein sequence ID" value="Pan_g10530.t1"/>
    <property type="gene ID" value="Pan_g10530"/>
</dbReference>
<comment type="function">
    <text evidence="1">Heme-dependent dioxygenase that catalyzes the oxidative cleavage of the L-tryptophan (L-Trp) pyrrole ring and converts L-tryptophan to N-formyl-L-kynurenine. Catalyzes the oxidative cleavage of the indole moiety.</text>
</comment>
<dbReference type="AlphaFoldDB" id="A0A7E4UMH5"/>
<sequence>MACPMGYGVTFQGGDQPLPPPHFDEKDLDLDPAQNGVNKVQMYNGMTYGDYLQLDKLLNCQTMKSANDKKPVQDEHLFIIIHQAYELWFKQIIFDIDHVRTLLDNSIVDETKTLQIVSLLERTVRILRLLADQILILETMSPLDFVEFRKYLTTSSGFQSLQFRLLENKLGVHNDNRVKYNAQNYREAFNKTEDMNEVMLSEIEPSLFQLIERWLERTPGVMTDPEEDDELAGLCNDVDLVTLNKQNGEEAAPVEDAEDALKTVETAQTVDAGMAKINAAINGESKRKTKPKGFWPNFVDAINNFLEDMRLESEEEGLTEPQRKQALSEYEKTKMTFGTIISEVEHNKCIKKQERRLSHAALKGALMIYFYREMPRFSQPYQILTFLMDIDSLLQKWRYNHVMLVQRMLGSKQGTGGSSGYLYLRTTVSDRYKVFLDLFNLSTWLIPRKYIPALSPRMVRTLSHHANMNIRYG</sequence>
<dbReference type="GO" id="GO:0046872">
    <property type="term" value="F:metal ion binding"/>
    <property type="evidence" value="ECO:0007669"/>
    <property type="project" value="UniProtKB-KW"/>
</dbReference>
<dbReference type="Pfam" id="PF03301">
    <property type="entry name" value="Trp_dioxygenase"/>
    <property type="match status" value="2"/>
</dbReference>
<reference evidence="2" key="1">
    <citation type="journal article" date="2013" name="Genetics">
        <title>The draft genome and transcriptome of Panagrellus redivivus are shaped by the harsh demands of a free-living lifestyle.</title>
        <authorList>
            <person name="Srinivasan J."/>
            <person name="Dillman A.R."/>
            <person name="Macchietto M.G."/>
            <person name="Heikkinen L."/>
            <person name="Lakso M."/>
            <person name="Fracchia K.M."/>
            <person name="Antoshechkin I."/>
            <person name="Mortazavi A."/>
            <person name="Wong G."/>
            <person name="Sternberg P.W."/>
        </authorList>
    </citation>
    <scope>NUCLEOTIDE SEQUENCE [LARGE SCALE GENOMIC DNA]</scope>
    <source>
        <strain evidence="2">MT8872</strain>
    </source>
</reference>
<evidence type="ECO:0000256" key="1">
    <source>
        <dbReference type="HAMAP-Rule" id="MF_03020"/>
    </source>
</evidence>
<keyword evidence="1" id="KW-0479">Metal-binding</keyword>
<comment type="catalytic activity">
    <reaction evidence="1">
        <text>L-tryptophan + O2 = N-formyl-L-kynurenine</text>
        <dbReference type="Rhea" id="RHEA:24536"/>
        <dbReference type="ChEBI" id="CHEBI:15379"/>
        <dbReference type="ChEBI" id="CHEBI:57912"/>
        <dbReference type="ChEBI" id="CHEBI:58629"/>
        <dbReference type="EC" id="1.13.11.11"/>
    </reaction>
</comment>
<keyword evidence="1" id="KW-0560">Oxidoreductase</keyword>
<proteinExistence type="inferred from homology"/>
<organism evidence="2 3">
    <name type="scientific">Panagrellus redivivus</name>
    <name type="common">Microworm</name>
    <dbReference type="NCBI Taxonomy" id="6233"/>
    <lineage>
        <taxon>Eukaryota</taxon>
        <taxon>Metazoa</taxon>
        <taxon>Ecdysozoa</taxon>
        <taxon>Nematoda</taxon>
        <taxon>Chromadorea</taxon>
        <taxon>Rhabditida</taxon>
        <taxon>Tylenchina</taxon>
        <taxon>Panagrolaimomorpha</taxon>
        <taxon>Panagrolaimoidea</taxon>
        <taxon>Panagrolaimidae</taxon>
        <taxon>Panagrellus</taxon>
    </lineage>
</organism>
<comment type="similarity">
    <text evidence="1">Belongs to the tryptophan 2,3-dioxygenase family.</text>
</comment>
<comment type="pathway">
    <text evidence="1">Amino-acid degradation; L-tryptophan degradation via kynurenine pathway; L-kynurenine from L-tryptophan: step 1/2.</text>
</comment>
<dbReference type="GO" id="GO:0019441">
    <property type="term" value="P:L-tryptophan catabolic process to kynurenine"/>
    <property type="evidence" value="ECO:0007669"/>
    <property type="project" value="UniProtKB-UniRule"/>
</dbReference>
<dbReference type="Proteomes" id="UP000492821">
    <property type="component" value="Unassembled WGS sequence"/>
</dbReference>
<keyword evidence="1" id="KW-0349">Heme</keyword>
<dbReference type="InterPro" id="IPR004981">
    <property type="entry name" value="Trp_2_3_dOase"/>
</dbReference>
<evidence type="ECO:0000313" key="2">
    <source>
        <dbReference type="Proteomes" id="UP000492821"/>
    </source>
</evidence>
<dbReference type="UniPathway" id="UPA00333">
    <property type="reaction ID" value="UER00453"/>
</dbReference>
<dbReference type="HAMAP" id="MF_01972">
    <property type="entry name" value="T23O"/>
    <property type="match status" value="1"/>
</dbReference>
<dbReference type="PANTHER" id="PTHR10138">
    <property type="entry name" value="TRYPTOPHAN 2,3-DIOXYGENASE"/>
    <property type="match status" value="1"/>
</dbReference>
<comment type="caution">
    <text evidence="1">Lacks conserved residue(s) required for the propagation of feature annotation.</text>
</comment>
<dbReference type="InterPro" id="IPR037217">
    <property type="entry name" value="Trp/Indoleamine_2_3_dOase-like"/>
</dbReference>
<dbReference type="Gene3D" id="1.20.58.480">
    <property type="match status" value="2"/>
</dbReference>
<keyword evidence="1" id="KW-0408">Iron</keyword>
<dbReference type="GO" id="GO:0019442">
    <property type="term" value="P:L-tryptophan catabolic process to acetyl-CoA"/>
    <property type="evidence" value="ECO:0007669"/>
    <property type="project" value="TreeGrafter"/>
</dbReference>
<dbReference type="SUPFAM" id="SSF140959">
    <property type="entry name" value="Indolic compounds 2,3-dioxygenase-like"/>
    <property type="match status" value="1"/>
</dbReference>